<dbReference type="AlphaFoldDB" id="A0A367IYB5"/>
<dbReference type="PROSITE" id="PS00028">
    <property type="entry name" value="ZINC_FINGER_C2H2_1"/>
    <property type="match status" value="3"/>
</dbReference>
<dbReference type="PROSITE" id="PS50157">
    <property type="entry name" value="ZINC_FINGER_C2H2_2"/>
    <property type="match status" value="4"/>
</dbReference>
<evidence type="ECO:0000313" key="10">
    <source>
        <dbReference type="Proteomes" id="UP000252139"/>
    </source>
</evidence>
<evidence type="ECO:0000256" key="3">
    <source>
        <dbReference type="ARBA" id="ARBA00022737"/>
    </source>
</evidence>
<name>A0A367IYB5_RHIAZ</name>
<dbReference type="OrthoDB" id="654211at2759"/>
<dbReference type="InterPro" id="IPR036236">
    <property type="entry name" value="Znf_C2H2_sf"/>
</dbReference>
<dbReference type="GO" id="GO:0008270">
    <property type="term" value="F:zinc ion binding"/>
    <property type="evidence" value="ECO:0007669"/>
    <property type="project" value="UniProtKB-KW"/>
</dbReference>
<sequence length="426" mass="49117">MEEAVLYRSEEELNYSNVVHDSTVNMLQFKQNDTPGNLSTLAQNGMPGAPSSNNFAFTAKPSYQHMAATNNTISYDNIPADILNEPQLLMDQLDDLLLQQLAQEDLSNPGLFPPSFCPDTVVVNDNDMVTNLIVEQPLNSYKLNEKNRADINTQIIQNNQSNMMTTDFLQQQKNGIYDPVYLENMSTEQLVNSLLQFEKQQRQPSMLLLEEHRQNNRLSEEEATSYTHSEEEEPFSLNKMITTRICLWTDCGEEFNDLQKLIDHLSDVHMGRGKPTYRCEWDNCPRKDNPFTKRHKMFAHLRVHTGERPFVCPEPGCKKQFTRPDSLSTHIKTHSKVRPFICKREGCGKAYYHARSLKKHERTHTQSTMNHGQIAYLPLQVMQSQPQLPQIFFERANQVFTPFRQNQHINTQPNDMAFPSTSNSSL</sequence>
<dbReference type="SUPFAM" id="SSF57667">
    <property type="entry name" value="beta-beta-alpha zinc fingers"/>
    <property type="match status" value="3"/>
</dbReference>
<dbReference type="Gene3D" id="3.30.160.60">
    <property type="entry name" value="Classic Zinc Finger"/>
    <property type="match status" value="4"/>
</dbReference>
<evidence type="ECO:0000256" key="2">
    <source>
        <dbReference type="ARBA" id="ARBA00022723"/>
    </source>
</evidence>
<evidence type="ECO:0000256" key="4">
    <source>
        <dbReference type="ARBA" id="ARBA00022771"/>
    </source>
</evidence>
<keyword evidence="6" id="KW-0539">Nucleus</keyword>
<keyword evidence="5" id="KW-0862">Zinc</keyword>
<dbReference type="STRING" id="86630.A0A367IYB5"/>
<protein>
    <recommendedName>
        <fullName evidence="8">C2H2-type domain-containing protein</fullName>
    </recommendedName>
</protein>
<dbReference type="GO" id="GO:0000981">
    <property type="term" value="F:DNA-binding transcription factor activity, RNA polymerase II-specific"/>
    <property type="evidence" value="ECO:0007669"/>
    <property type="project" value="UniProtKB-ARBA"/>
</dbReference>
<evidence type="ECO:0000256" key="6">
    <source>
        <dbReference type="ARBA" id="ARBA00023242"/>
    </source>
</evidence>
<keyword evidence="4 7" id="KW-0863">Zinc-finger</keyword>
<evidence type="ECO:0000256" key="1">
    <source>
        <dbReference type="ARBA" id="ARBA00004123"/>
    </source>
</evidence>
<comment type="caution">
    <text evidence="9">The sequence shown here is derived from an EMBL/GenBank/DDBJ whole genome shotgun (WGS) entry which is preliminary data.</text>
</comment>
<keyword evidence="10" id="KW-1185">Reference proteome</keyword>
<dbReference type="PANTHER" id="PTHR45718">
    <property type="entry name" value="TRANSCRIPTIONAL ACTIVATOR CUBITUS INTERRUPTUS"/>
    <property type="match status" value="1"/>
</dbReference>
<gene>
    <name evidence="9" type="ORF">CU097_005964</name>
</gene>
<feature type="domain" description="C2H2-type" evidence="8">
    <location>
        <begin position="244"/>
        <end position="274"/>
    </location>
</feature>
<dbReference type="Proteomes" id="UP000252139">
    <property type="component" value="Unassembled WGS sequence"/>
</dbReference>
<evidence type="ECO:0000256" key="5">
    <source>
        <dbReference type="ARBA" id="ARBA00022833"/>
    </source>
</evidence>
<dbReference type="FunFam" id="3.30.160.60:FF:000125">
    <property type="entry name" value="Putative zinc finger protein 143"/>
    <property type="match status" value="1"/>
</dbReference>
<dbReference type="EMBL" id="PJQL01002930">
    <property type="protein sequence ID" value="RCH82685.1"/>
    <property type="molecule type" value="Genomic_DNA"/>
</dbReference>
<dbReference type="SMART" id="SM00355">
    <property type="entry name" value="ZnF_C2H2"/>
    <property type="match status" value="4"/>
</dbReference>
<comment type="subcellular location">
    <subcellularLocation>
        <location evidence="1">Nucleus</location>
    </subcellularLocation>
</comment>
<dbReference type="PANTHER" id="PTHR45718:SF4">
    <property type="entry name" value="TRANSCRIPTIONAL ACTIVATOR CUBITUS INTERRUPTUS"/>
    <property type="match status" value="1"/>
</dbReference>
<dbReference type="FunFam" id="3.30.160.60:FF:000072">
    <property type="entry name" value="zinc finger protein 143 isoform X1"/>
    <property type="match status" value="1"/>
</dbReference>
<evidence type="ECO:0000259" key="8">
    <source>
        <dbReference type="PROSITE" id="PS50157"/>
    </source>
</evidence>
<evidence type="ECO:0000313" key="9">
    <source>
        <dbReference type="EMBL" id="RCH82685.1"/>
    </source>
</evidence>
<dbReference type="Pfam" id="PF23561">
    <property type="entry name" value="zf-C2H2_15"/>
    <property type="match status" value="1"/>
</dbReference>
<accession>A0A367IYB5</accession>
<dbReference type="InterPro" id="IPR043359">
    <property type="entry name" value="GLI-like"/>
</dbReference>
<dbReference type="InterPro" id="IPR056436">
    <property type="entry name" value="Znf-C2H2_ZIC1-5/GLI1-3-like"/>
</dbReference>
<organism evidence="9 10">
    <name type="scientific">Rhizopus azygosporus</name>
    <name type="common">Rhizopus microsporus var. azygosporus</name>
    <dbReference type="NCBI Taxonomy" id="86630"/>
    <lineage>
        <taxon>Eukaryota</taxon>
        <taxon>Fungi</taxon>
        <taxon>Fungi incertae sedis</taxon>
        <taxon>Mucoromycota</taxon>
        <taxon>Mucoromycotina</taxon>
        <taxon>Mucoromycetes</taxon>
        <taxon>Mucorales</taxon>
        <taxon>Mucorineae</taxon>
        <taxon>Rhizopodaceae</taxon>
        <taxon>Rhizopus</taxon>
    </lineage>
</organism>
<feature type="domain" description="C2H2-type" evidence="8">
    <location>
        <begin position="277"/>
        <end position="309"/>
    </location>
</feature>
<dbReference type="Pfam" id="PF00096">
    <property type="entry name" value="zf-C2H2"/>
    <property type="match status" value="2"/>
</dbReference>
<dbReference type="InterPro" id="IPR013087">
    <property type="entry name" value="Znf_C2H2_type"/>
</dbReference>
<dbReference type="GO" id="GO:0005634">
    <property type="term" value="C:nucleus"/>
    <property type="evidence" value="ECO:0007669"/>
    <property type="project" value="UniProtKB-SubCell"/>
</dbReference>
<reference evidence="9 10" key="1">
    <citation type="journal article" date="2018" name="G3 (Bethesda)">
        <title>Phylogenetic and Phylogenomic Definition of Rhizopus Species.</title>
        <authorList>
            <person name="Gryganskyi A.P."/>
            <person name="Golan J."/>
            <person name="Dolatabadi S."/>
            <person name="Mondo S."/>
            <person name="Robb S."/>
            <person name="Idnurm A."/>
            <person name="Muszewska A."/>
            <person name="Steczkiewicz K."/>
            <person name="Masonjones S."/>
            <person name="Liao H.L."/>
            <person name="Gajdeczka M.T."/>
            <person name="Anike F."/>
            <person name="Vuek A."/>
            <person name="Anishchenko I.M."/>
            <person name="Voigt K."/>
            <person name="de Hoog G.S."/>
            <person name="Smith M.E."/>
            <person name="Heitman J."/>
            <person name="Vilgalys R."/>
            <person name="Stajich J.E."/>
        </authorList>
    </citation>
    <scope>NUCLEOTIDE SEQUENCE [LARGE SCALE GENOMIC DNA]</scope>
    <source>
        <strain evidence="9 10">CBS 357.93</strain>
    </source>
</reference>
<feature type="domain" description="C2H2-type" evidence="8">
    <location>
        <begin position="340"/>
        <end position="369"/>
    </location>
</feature>
<feature type="domain" description="C2H2-type" evidence="8">
    <location>
        <begin position="310"/>
        <end position="339"/>
    </location>
</feature>
<dbReference type="GO" id="GO:0000978">
    <property type="term" value="F:RNA polymerase II cis-regulatory region sequence-specific DNA binding"/>
    <property type="evidence" value="ECO:0007669"/>
    <property type="project" value="TreeGrafter"/>
</dbReference>
<keyword evidence="3" id="KW-0677">Repeat</keyword>
<proteinExistence type="predicted"/>
<evidence type="ECO:0000256" key="7">
    <source>
        <dbReference type="PROSITE-ProRule" id="PRU00042"/>
    </source>
</evidence>
<keyword evidence="2" id="KW-0479">Metal-binding</keyword>